<dbReference type="EMBL" id="PKPP01000967">
    <property type="protein sequence ID" value="PWA86912.1"/>
    <property type="molecule type" value="Genomic_DNA"/>
</dbReference>
<dbReference type="GO" id="GO:0005666">
    <property type="term" value="C:RNA polymerase III complex"/>
    <property type="evidence" value="ECO:0007669"/>
    <property type="project" value="TreeGrafter"/>
</dbReference>
<keyword evidence="3" id="KW-0539">Nucleus</keyword>
<keyword evidence="6" id="KW-1185">Reference proteome</keyword>
<accession>A0A2U1PMG6</accession>
<dbReference type="STRING" id="35608.A0A2U1PMG6"/>
<dbReference type="OrthoDB" id="2018787at2759"/>
<feature type="region of interest" description="Disordered" evidence="4">
    <location>
        <begin position="102"/>
        <end position="169"/>
    </location>
</feature>
<organism evidence="5 6">
    <name type="scientific">Artemisia annua</name>
    <name type="common">Sweet wormwood</name>
    <dbReference type="NCBI Taxonomy" id="35608"/>
    <lineage>
        <taxon>Eukaryota</taxon>
        <taxon>Viridiplantae</taxon>
        <taxon>Streptophyta</taxon>
        <taxon>Embryophyta</taxon>
        <taxon>Tracheophyta</taxon>
        <taxon>Spermatophyta</taxon>
        <taxon>Magnoliopsida</taxon>
        <taxon>eudicotyledons</taxon>
        <taxon>Gunneridae</taxon>
        <taxon>Pentapetalae</taxon>
        <taxon>asterids</taxon>
        <taxon>campanulids</taxon>
        <taxon>Asterales</taxon>
        <taxon>Asteraceae</taxon>
        <taxon>Asteroideae</taxon>
        <taxon>Anthemideae</taxon>
        <taxon>Artemisiinae</taxon>
        <taxon>Artemisia</taxon>
    </lineage>
</organism>
<dbReference type="AlphaFoldDB" id="A0A2U1PMG6"/>
<comment type="caution">
    <text evidence="5">The sequence shown here is derived from an EMBL/GenBank/DDBJ whole genome shotgun (WGS) entry which is preliminary data.</text>
</comment>
<feature type="compositionally biased region" description="Basic and acidic residues" evidence="4">
    <location>
        <begin position="102"/>
        <end position="121"/>
    </location>
</feature>
<evidence type="ECO:0000313" key="5">
    <source>
        <dbReference type="EMBL" id="PWA86912.1"/>
    </source>
</evidence>
<evidence type="ECO:0008006" key="7">
    <source>
        <dbReference type="Google" id="ProtNLM"/>
    </source>
</evidence>
<evidence type="ECO:0000256" key="3">
    <source>
        <dbReference type="ARBA" id="ARBA00023242"/>
    </source>
</evidence>
<sequence>MLRNQLEIKEFPAVNLQEIDEQLTELVSWGSNLQKFWTSSSYHLDDARQGAEKNGGLKRRPLSDFMMMTDDYVPAELVAKNARRNNKKVRWDPQSDLQRLDLFEKLDQIKGQDDDDNGKKEDEDEDGEEDDENIEEEEPDDGYTENFGFDDDEDENNPEDDGGDEEGFY</sequence>
<evidence type="ECO:0000256" key="1">
    <source>
        <dbReference type="ARBA" id="ARBA00004123"/>
    </source>
</evidence>
<dbReference type="PANTHER" id="PTHR15367:SF2">
    <property type="entry name" value="DNA-DIRECTED RNA POLYMERASE III SUBUNIT"/>
    <property type="match status" value="1"/>
</dbReference>
<comment type="similarity">
    <text evidence="2">Belongs to the eukaryotic RPC7 RNA polymerase subunit family.</text>
</comment>
<comment type="subcellular location">
    <subcellularLocation>
        <location evidence="1">Nucleus</location>
    </subcellularLocation>
</comment>
<reference evidence="5 6" key="1">
    <citation type="journal article" date="2018" name="Mol. Plant">
        <title>The genome of Artemisia annua provides insight into the evolution of Asteraceae family and artemisinin biosynthesis.</title>
        <authorList>
            <person name="Shen Q."/>
            <person name="Zhang L."/>
            <person name="Liao Z."/>
            <person name="Wang S."/>
            <person name="Yan T."/>
            <person name="Shi P."/>
            <person name="Liu M."/>
            <person name="Fu X."/>
            <person name="Pan Q."/>
            <person name="Wang Y."/>
            <person name="Lv Z."/>
            <person name="Lu X."/>
            <person name="Zhang F."/>
            <person name="Jiang W."/>
            <person name="Ma Y."/>
            <person name="Chen M."/>
            <person name="Hao X."/>
            <person name="Li L."/>
            <person name="Tang Y."/>
            <person name="Lv G."/>
            <person name="Zhou Y."/>
            <person name="Sun X."/>
            <person name="Brodelius P.E."/>
            <person name="Rose J.K.C."/>
            <person name="Tang K."/>
        </authorList>
    </citation>
    <scope>NUCLEOTIDE SEQUENCE [LARGE SCALE GENOMIC DNA]</scope>
    <source>
        <strain evidence="6">cv. Huhao1</strain>
        <tissue evidence="5">Leaf</tissue>
    </source>
</reference>
<proteinExistence type="inferred from homology"/>
<name>A0A2U1PMG6_ARTAN</name>
<evidence type="ECO:0000256" key="2">
    <source>
        <dbReference type="ARBA" id="ARBA00008352"/>
    </source>
</evidence>
<dbReference type="GO" id="GO:0006383">
    <property type="term" value="P:transcription by RNA polymerase III"/>
    <property type="evidence" value="ECO:0007669"/>
    <property type="project" value="InterPro"/>
</dbReference>
<dbReference type="PANTHER" id="PTHR15367">
    <property type="entry name" value="DNA-DIRECTED RNA POLYMERASE III"/>
    <property type="match status" value="1"/>
</dbReference>
<protein>
    <recommendedName>
        <fullName evidence="7">DNA-directed RNA polymerase III, subunit Rpc31</fullName>
    </recommendedName>
</protein>
<dbReference type="Proteomes" id="UP000245207">
    <property type="component" value="Unassembled WGS sequence"/>
</dbReference>
<gene>
    <name evidence="5" type="ORF">CTI12_AA134310</name>
</gene>
<dbReference type="InterPro" id="IPR024661">
    <property type="entry name" value="RNA_pol_III_Rpc31"/>
</dbReference>
<evidence type="ECO:0000313" key="6">
    <source>
        <dbReference type="Proteomes" id="UP000245207"/>
    </source>
</evidence>
<evidence type="ECO:0000256" key="4">
    <source>
        <dbReference type="SAM" id="MobiDB-lite"/>
    </source>
</evidence>
<feature type="compositionally biased region" description="Acidic residues" evidence="4">
    <location>
        <begin position="122"/>
        <end position="169"/>
    </location>
</feature>